<accession>A0A4R5QJ15</accession>
<keyword evidence="3" id="KW-1185">Reference proteome</keyword>
<evidence type="ECO:0000313" key="2">
    <source>
        <dbReference type="EMBL" id="TDH63394.1"/>
    </source>
</evidence>
<dbReference type="RefSeq" id="WP_133287691.1">
    <property type="nucleotide sequence ID" value="NZ_SMSJ01000005.1"/>
</dbReference>
<evidence type="ECO:0000256" key="1">
    <source>
        <dbReference type="SAM" id="MobiDB-lite"/>
    </source>
</evidence>
<sequence length="104" mass="10928">MPDEPNMRPDQSKNPGEDYELTTAGNDGPLGPEPVPRDKRPEAQYPKSDREQGVNRKDAAAPGGPVNIKVKDNKPDDSGPQAAGQAEDKATGAGSRDAPGLPRA</sequence>
<protein>
    <submittedName>
        <fullName evidence="2">Uncharacterized protein</fullName>
    </submittedName>
</protein>
<gene>
    <name evidence="2" type="ORF">E2C06_06040</name>
</gene>
<evidence type="ECO:0000313" key="3">
    <source>
        <dbReference type="Proteomes" id="UP000295096"/>
    </source>
</evidence>
<feature type="compositionally biased region" description="Basic and acidic residues" evidence="1">
    <location>
        <begin position="35"/>
        <end position="59"/>
    </location>
</feature>
<organism evidence="2 3">
    <name type="scientific">Dankookia rubra</name>
    <dbReference type="NCBI Taxonomy" id="1442381"/>
    <lineage>
        <taxon>Bacteria</taxon>
        <taxon>Pseudomonadati</taxon>
        <taxon>Pseudomonadota</taxon>
        <taxon>Alphaproteobacteria</taxon>
        <taxon>Acetobacterales</taxon>
        <taxon>Roseomonadaceae</taxon>
        <taxon>Dankookia</taxon>
    </lineage>
</organism>
<dbReference type="Proteomes" id="UP000295096">
    <property type="component" value="Unassembled WGS sequence"/>
</dbReference>
<dbReference type="EMBL" id="SMSJ01000005">
    <property type="protein sequence ID" value="TDH63394.1"/>
    <property type="molecule type" value="Genomic_DNA"/>
</dbReference>
<reference evidence="2 3" key="1">
    <citation type="journal article" date="2016" name="J. Microbiol.">
        <title>Dankookia rubra gen. nov., sp. nov., an alphaproteobacterium isolated from sediment of a shallow stream.</title>
        <authorList>
            <person name="Kim W.H."/>
            <person name="Kim D.H."/>
            <person name="Kang K."/>
            <person name="Ahn T.Y."/>
        </authorList>
    </citation>
    <scope>NUCLEOTIDE SEQUENCE [LARGE SCALE GENOMIC DNA]</scope>
    <source>
        <strain evidence="2 3">JCM30602</strain>
    </source>
</reference>
<feature type="region of interest" description="Disordered" evidence="1">
    <location>
        <begin position="1"/>
        <end position="104"/>
    </location>
</feature>
<dbReference type="OrthoDB" id="7271378at2"/>
<comment type="caution">
    <text evidence="2">The sequence shown here is derived from an EMBL/GenBank/DDBJ whole genome shotgun (WGS) entry which is preliminary data.</text>
</comment>
<feature type="compositionally biased region" description="Basic and acidic residues" evidence="1">
    <location>
        <begin position="1"/>
        <end position="11"/>
    </location>
</feature>
<name>A0A4R5QJ15_9PROT</name>
<proteinExistence type="predicted"/>
<dbReference type="AlphaFoldDB" id="A0A4R5QJ15"/>